<evidence type="ECO:0000256" key="1">
    <source>
        <dbReference type="SAM" id="Phobius"/>
    </source>
</evidence>
<feature type="transmembrane region" description="Helical" evidence="1">
    <location>
        <begin position="176"/>
        <end position="196"/>
    </location>
</feature>
<sequence length="464" mass="51948">MDTPQPEASTSLETMHVNVNSGEASSSSISTLRLDSVTLIRHRHRYRHRWIPSQQYRLRNSLLAAVGYLELANAGDFPANVWNEVPVPLYAAILMGFGGTLALIMSYFAFKDARLSWRNLCLLREERYNLIVQQGAADPEKCHENGCVDVKSIHSQLEINLREMGTEIVDRVGMDILLGWGAIMVGIGTLMAIGGANRKVWFASNLLSGYIGNSPAAIYGLVNMLWSTYIWTRADRHGIAAKKELDIDTVERYLTPRLRHIKLHAFVNGITGMVAGMASLVTATRWWGYVVLVPCIISSVWCNYFWRRAIGYERPFLQHQMRLSKSSLLCALQACSSTRQALEEVKSSTSGRSTAETASTALCKLISDPTSLAQVLEFIVDNDLLEDFCIRMLQNEQLATELFQLADAEAVTISAEQLLKADSRYTSQVLEIATQCVVDLGQQHFLYRERFLIETLGVICVEKN</sequence>
<feature type="transmembrane region" description="Helical" evidence="1">
    <location>
        <begin position="261"/>
        <end position="280"/>
    </location>
</feature>
<dbReference type="AlphaFoldDB" id="A0A5M9N079"/>
<dbReference type="OrthoDB" id="5089392at2759"/>
<evidence type="ECO:0000313" key="3">
    <source>
        <dbReference type="Proteomes" id="UP000324241"/>
    </source>
</evidence>
<proteinExistence type="predicted"/>
<feature type="transmembrane region" description="Helical" evidence="1">
    <location>
        <begin position="216"/>
        <end position="232"/>
    </location>
</feature>
<name>A0A5M9N079_9EURO</name>
<keyword evidence="1" id="KW-1133">Transmembrane helix</keyword>
<keyword evidence="1" id="KW-0472">Membrane</keyword>
<evidence type="ECO:0008006" key="4">
    <source>
        <dbReference type="Google" id="ProtNLM"/>
    </source>
</evidence>
<organism evidence="2 3">
    <name type="scientific">Aspergillus tanneri</name>
    <dbReference type="NCBI Taxonomy" id="1220188"/>
    <lineage>
        <taxon>Eukaryota</taxon>
        <taxon>Fungi</taxon>
        <taxon>Dikarya</taxon>
        <taxon>Ascomycota</taxon>
        <taxon>Pezizomycotina</taxon>
        <taxon>Eurotiomycetes</taxon>
        <taxon>Eurotiomycetidae</taxon>
        <taxon>Eurotiales</taxon>
        <taxon>Aspergillaceae</taxon>
        <taxon>Aspergillus</taxon>
        <taxon>Aspergillus subgen. Circumdati</taxon>
    </lineage>
</organism>
<feature type="transmembrane region" description="Helical" evidence="1">
    <location>
        <begin position="286"/>
        <end position="306"/>
    </location>
</feature>
<protein>
    <recommendedName>
        <fullName evidence="4">Integral membrane protein</fullName>
    </recommendedName>
</protein>
<dbReference type="RefSeq" id="XP_033430381.1">
    <property type="nucleotide sequence ID" value="XM_033568386.1"/>
</dbReference>
<dbReference type="GeneID" id="54326413"/>
<gene>
    <name evidence="2" type="ORF">ATNIH1004_003711</name>
</gene>
<keyword evidence="1" id="KW-0812">Transmembrane</keyword>
<dbReference type="EMBL" id="QUQM01000001">
    <property type="protein sequence ID" value="KAA8651020.1"/>
    <property type="molecule type" value="Genomic_DNA"/>
</dbReference>
<feature type="transmembrane region" description="Helical" evidence="1">
    <location>
        <begin position="89"/>
        <end position="110"/>
    </location>
</feature>
<reference evidence="2 3" key="1">
    <citation type="submission" date="2019-08" db="EMBL/GenBank/DDBJ databases">
        <title>The genome sequence of a newly discovered highly antifungal drug resistant Aspergillus species, Aspergillus tanneri NIH 1004.</title>
        <authorList>
            <person name="Mounaud S."/>
            <person name="Singh I."/>
            <person name="Joardar V."/>
            <person name="Pakala S."/>
            <person name="Pakala S."/>
            <person name="Venepally P."/>
            <person name="Chung J.K."/>
            <person name="Losada L."/>
            <person name="Nierman W.C."/>
        </authorList>
    </citation>
    <scope>NUCLEOTIDE SEQUENCE [LARGE SCALE GENOMIC DNA]</scope>
    <source>
        <strain evidence="2 3">NIH1004</strain>
    </source>
</reference>
<dbReference type="VEuPathDB" id="FungiDB:EYZ11_010036"/>
<comment type="caution">
    <text evidence="2">The sequence shown here is derived from an EMBL/GenBank/DDBJ whole genome shotgun (WGS) entry which is preliminary data.</text>
</comment>
<evidence type="ECO:0000313" key="2">
    <source>
        <dbReference type="EMBL" id="KAA8651020.1"/>
    </source>
</evidence>
<dbReference type="Proteomes" id="UP000324241">
    <property type="component" value="Unassembled WGS sequence"/>
</dbReference>
<accession>A0A5M9N079</accession>